<feature type="non-terminal residue" evidence="1">
    <location>
        <position position="1"/>
    </location>
</feature>
<organism evidence="1 2">
    <name type="scientific">Gigaspora margarita</name>
    <dbReference type="NCBI Taxonomy" id="4874"/>
    <lineage>
        <taxon>Eukaryota</taxon>
        <taxon>Fungi</taxon>
        <taxon>Fungi incertae sedis</taxon>
        <taxon>Mucoromycota</taxon>
        <taxon>Glomeromycotina</taxon>
        <taxon>Glomeromycetes</taxon>
        <taxon>Diversisporales</taxon>
        <taxon>Gigasporaceae</taxon>
        <taxon>Gigaspora</taxon>
    </lineage>
</organism>
<gene>
    <name evidence="1" type="ORF">GMARGA_LOCUS45960</name>
</gene>
<keyword evidence="2" id="KW-1185">Reference proteome</keyword>
<proteinExistence type="predicted"/>
<accession>A0ABN7XSS1</accession>
<dbReference type="Proteomes" id="UP000789901">
    <property type="component" value="Unassembled WGS sequence"/>
</dbReference>
<dbReference type="EMBL" id="CAJVQB010167630">
    <property type="protein sequence ID" value="CAG8857139.1"/>
    <property type="molecule type" value="Genomic_DNA"/>
</dbReference>
<sequence>VCWTKDDPTIIIQNPTLCHSLENRINLFKKFLEKIFCVPVGQTVIYYNEGYTYLLSELRETYNGQCFELEELLIL</sequence>
<comment type="caution">
    <text evidence="1">The sequence shown here is derived from an EMBL/GenBank/DDBJ whole genome shotgun (WGS) entry which is preliminary data.</text>
</comment>
<evidence type="ECO:0000313" key="1">
    <source>
        <dbReference type="EMBL" id="CAG8857139.1"/>
    </source>
</evidence>
<evidence type="ECO:0000313" key="2">
    <source>
        <dbReference type="Proteomes" id="UP000789901"/>
    </source>
</evidence>
<protein>
    <submittedName>
        <fullName evidence="1">41567_t:CDS:1</fullName>
    </submittedName>
</protein>
<name>A0ABN7XSS1_GIGMA</name>
<feature type="non-terminal residue" evidence="1">
    <location>
        <position position="75"/>
    </location>
</feature>
<reference evidence="1 2" key="1">
    <citation type="submission" date="2021-06" db="EMBL/GenBank/DDBJ databases">
        <authorList>
            <person name="Kallberg Y."/>
            <person name="Tangrot J."/>
            <person name="Rosling A."/>
        </authorList>
    </citation>
    <scope>NUCLEOTIDE SEQUENCE [LARGE SCALE GENOMIC DNA]</scope>
    <source>
        <strain evidence="1 2">120-4 pot B 10/14</strain>
    </source>
</reference>